<gene>
    <name evidence="2" type="ORF">BDK51DRAFT_34143</name>
</gene>
<evidence type="ECO:0000313" key="3">
    <source>
        <dbReference type="Proteomes" id="UP000269721"/>
    </source>
</evidence>
<proteinExistence type="predicted"/>
<feature type="compositionally biased region" description="Basic and acidic residues" evidence="1">
    <location>
        <begin position="76"/>
        <end position="88"/>
    </location>
</feature>
<feature type="region of interest" description="Disordered" evidence="1">
    <location>
        <begin position="271"/>
        <end position="322"/>
    </location>
</feature>
<reference evidence="3" key="1">
    <citation type="journal article" date="2018" name="Nat. Microbiol.">
        <title>Leveraging single-cell genomics to expand the fungal tree of life.</title>
        <authorList>
            <person name="Ahrendt S.R."/>
            <person name="Quandt C.A."/>
            <person name="Ciobanu D."/>
            <person name="Clum A."/>
            <person name="Salamov A."/>
            <person name="Andreopoulos B."/>
            <person name="Cheng J.F."/>
            <person name="Woyke T."/>
            <person name="Pelin A."/>
            <person name="Henrissat B."/>
            <person name="Reynolds N.K."/>
            <person name="Benny G.L."/>
            <person name="Smith M.E."/>
            <person name="James T.Y."/>
            <person name="Grigoriev I.V."/>
        </authorList>
    </citation>
    <scope>NUCLEOTIDE SEQUENCE [LARGE SCALE GENOMIC DNA]</scope>
</reference>
<feature type="region of interest" description="Disordered" evidence="1">
    <location>
        <begin position="161"/>
        <end position="230"/>
    </location>
</feature>
<name>A0A4P9WJK4_9FUNG</name>
<feature type="region of interest" description="Disordered" evidence="1">
    <location>
        <begin position="384"/>
        <end position="433"/>
    </location>
</feature>
<evidence type="ECO:0000313" key="2">
    <source>
        <dbReference type="EMBL" id="RKO92245.1"/>
    </source>
</evidence>
<feature type="compositionally biased region" description="Polar residues" evidence="1">
    <location>
        <begin position="387"/>
        <end position="397"/>
    </location>
</feature>
<dbReference type="AlphaFoldDB" id="A0A4P9WJK4"/>
<feature type="region of interest" description="Disordered" evidence="1">
    <location>
        <begin position="451"/>
        <end position="497"/>
    </location>
</feature>
<feature type="compositionally biased region" description="Basic and acidic residues" evidence="1">
    <location>
        <begin position="454"/>
        <end position="475"/>
    </location>
</feature>
<feature type="compositionally biased region" description="Polar residues" evidence="1">
    <location>
        <begin position="197"/>
        <end position="211"/>
    </location>
</feature>
<feature type="compositionally biased region" description="Basic and acidic residues" evidence="1">
    <location>
        <begin position="217"/>
        <end position="229"/>
    </location>
</feature>
<dbReference type="EMBL" id="KZ994719">
    <property type="protein sequence ID" value="RKO92245.1"/>
    <property type="molecule type" value="Genomic_DNA"/>
</dbReference>
<accession>A0A4P9WJK4</accession>
<protein>
    <submittedName>
        <fullName evidence="2">Uncharacterized protein</fullName>
    </submittedName>
</protein>
<keyword evidence="3" id="KW-1185">Reference proteome</keyword>
<feature type="compositionally biased region" description="Basic residues" evidence="1">
    <location>
        <begin position="166"/>
        <end position="175"/>
    </location>
</feature>
<evidence type="ECO:0000256" key="1">
    <source>
        <dbReference type="SAM" id="MobiDB-lite"/>
    </source>
</evidence>
<feature type="region of interest" description="Disordered" evidence="1">
    <location>
        <begin position="73"/>
        <end position="104"/>
    </location>
</feature>
<sequence>MECGNVLEIQEVGEMPKLVDGQDFEILSERTGSAGAFGRDYPGVGGEGKRGAVSAADHPHTVLHREVIQHQTHQPHRQEQHPDEHMHQEQAQALKHHHQHQQLDAQHRAPVQQRMMPQANSIAGASVEWKNAQKNDTNNMISDNRNNSKPTKMQLLTRTVRCPPHASRRSSRHHWNATTNRKAAPEATPTSDGRPWNQDTNGVANDNTAKEPSSGHAPEEPEGWLRSHSGDGGYGGYKVIVPSDSAEEPGGGAKGVGGLGAWLLEWWERPRSDPDTQRQRQSSSVPPKLEVDPVLGQSDPRVRRNRPSKPSPIGPGSIGSDRRLVSETLDGHVAQMAERPIPLVFPRSGPFFPNRSICANFNETLCLSRIPTLLKWGGGVGSAFLKSENSPGTSTNNLKRKKGPRTQQQPDDDKSAQRQGRVDGSSNRESLPELYRDAQDRFSCEANVAANGKHGGEADGAESAKKEKTECEKVSHHGRRWTRSKDGQFSHKRQGPPLASYQKSVIIYDGVVTSNQCQEQPPASPNHARGGEDDKCQHEIFFGNDDVLIVAPISHAFVWKGAASLHVKGEKRRRGGGGACRGKGLLICACKKLRH</sequence>
<dbReference type="Proteomes" id="UP000269721">
    <property type="component" value="Unassembled WGS sequence"/>
</dbReference>
<organism evidence="2 3">
    <name type="scientific">Blyttiomyces helicus</name>
    <dbReference type="NCBI Taxonomy" id="388810"/>
    <lineage>
        <taxon>Eukaryota</taxon>
        <taxon>Fungi</taxon>
        <taxon>Fungi incertae sedis</taxon>
        <taxon>Chytridiomycota</taxon>
        <taxon>Chytridiomycota incertae sedis</taxon>
        <taxon>Chytridiomycetes</taxon>
        <taxon>Chytridiomycetes incertae sedis</taxon>
        <taxon>Blyttiomyces</taxon>
    </lineage>
</organism>